<dbReference type="eggNOG" id="COG0625">
    <property type="taxonomic scope" value="Bacteria"/>
</dbReference>
<dbReference type="STRING" id="378806.STAUR_7777"/>
<reference evidence="5 7" key="1">
    <citation type="submission" date="2006-04" db="EMBL/GenBank/DDBJ databases">
        <authorList>
            <person name="Nierman W.C."/>
        </authorList>
    </citation>
    <scope>NUCLEOTIDE SEQUENCE [LARGE SCALE GENOMIC DNA]</scope>
    <source>
        <strain evidence="5 7">DW4/3-1</strain>
    </source>
</reference>
<dbReference type="PANTHER" id="PTHR44051">
    <property type="entry name" value="GLUTATHIONE S-TRANSFERASE-RELATED"/>
    <property type="match status" value="1"/>
</dbReference>
<feature type="domain" description="GST C-terminal" evidence="3">
    <location>
        <begin position="85"/>
        <end position="200"/>
    </location>
</feature>
<evidence type="ECO:0000259" key="3">
    <source>
        <dbReference type="PROSITE" id="PS50405"/>
    </source>
</evidence>
<reference evidence="4 6" key="2">
    <citation type="journal article" date="2011" name="Mol. Biol. Evol.">
        <title>Comparative genomic analysis of fruiting body formation in Myxococcales.</title>
        <authorList>
            <person name="Huntley S."/>
            <person name="Hamann N."/>
            <person name="Wegener-Feldbrugge S."/>
            <person name="Treuner-Lange A."/>
            <person name="Kube M."/>
            <person name="Reinhardt R."/>
            <person name="Klages S."/>
            <person name="Muller R."/>
            <person name="Ronning C.M."/>
            <person name="Nierman W.C."/>
            <person name="Sogaard-Andersen L."/>
        </authorList>
    </citation>
    <scope>NUCLEOTIDE SEQUENCE [LARGE SCALE GENOMIC DNA]</scope>
    <source>
        <strain evidence="4 6">DW4/3-1</strain>
    </source>
</reference>
<dbReference type="Gene3D" id="1.20.1050.10">
    <property type="match status" value="1"/>
</dbReference>
<dbReference type="InterPro" id="IPR010987">
    <property type="entry name" value="Glutathione-S-Trfase_C-like"/>
</dbReference>
<dbReference type="PROSITE" id="PS50405">
    <property type="entry name" value="GST_CTER"/>
    <property type="match status" value="1"/>
</dbReference>
<keyword evidence="5" id="KW-0808">Transferase</keyword>
<dbReference type="CDD" id="cd03046">
    <property type="entry name" value="GST_N_GTT1_like"/>
    <property type="match status" value="1"/>
</dbReference>
<dbReference type="Proteomes" id="UP000001351">
    <property type="component" value="Chromosome"/>
</dbReference>
<dbReference type="SFLD" id="SFLDG01150">
    <property type="entry name" value="Main.1:_Beta-like"/>
    <property type="match status" value="1"/>
</dbReference>
<gene>
    <name evidence="4" type="ordered locus">STAUR_7777</name>
    <name evidence="5" type="ORF">STIAU_3988</name>
</gene>
<protein>
    <submittedName>
        <fullName evidence="4 5">Glutathione S-transferase</fullName>
    </submittedName>
</protein>
<evidence type="ECO:0000256" key="1">
    <source>
        <dbReference type="RuleBase" id="RU003494"/>
    </source>
</evidence>
<dbReference type="HOGENOM" id="CLU_011226_6_4_7"/>
<dbReference type="SUPFAM" id="SSF52833">
    <property type="entry name" value="Thioredoxin-like"/>
    <property type="match status" value="1"/>
</dbReference>
<dbReference type="Pfam" id="PF00043">
    <property type="entry name" value="GST_C"/>
    <property type="match status" value="1"/>
</dbReference>
<dbReference type="Proteomes" id="UP000032702">
    <property type="component" value="Unassembled WGS sequence"/>
</dbReference>
<dbReference type="InterPro" id="IPR040079">
    <property type="entry name" value="Glutathione_S-Trfase"/>
</dbReference>
<dbReference type="OrthoDB" id="5740960at2"/>
<dbReference type="InterPro" id="IPR036282">
    <property type="entry name" value="Glutathione-S-Trfase_C_sf"/>
</dbReference>
<dbReference type="AlphaFoldDB" id="Q08XY9"/>
<evidence type="ECO:0000313" key="4">
    <source>
        <dbReference type="EMBL" id="ADO75532.1"/>
    </source>
</evidence>
<dbReference type="PANTHER" id="PTHR44051:SF8">
    <property type="entry name" value="GLUTATHIONE S-TRANSFERASE GSTA"/>
    <property type="match status" value="1"/>
</dbReference>
<organism evidence="5 7">
    <name type="scientific">Stigmatella aurantiaca (strain DW4/3-1)</name>
    <dbReference type="NCBI Taxonomy" id="378806"/>
    <lineage>
        <taxon>Bacteria</taxon>
        <taxon>Pseudomonadati</taxon>
        <taxon>Myxococcota</taxon>
        <taxon>Myxococcia</taxon>
        <taxon>Myxococcales</taxon>
        <taxon>Cystobacterineae</taxon>
        <taxon>Archangiaceae</taxon>
        <taxon>Stigmatella</taxon>
    </lineage>
</organism>
<dbReference type="InterPro" id="IPR036249">
    <property type="entry name" value="Thioredoxin-like_sf"/>
</dbReference>
<dbReference type="RefSeq" id="WP_002615437.1">
    <property type="nucleotide sequence ID" value="NC_014623.1"/>
</dbReference>
<evidence type="ECO:0000313" key="6">
    <source>
        <dbReference type="Proteomes" id="UP000001351"/>
    </source>
</evidence>
<sequence length="200" mass="22314">MKLYYCAQTRAIRPRWILEELGVPYELAHIDVMKGEHKQPAYMKIHPLGVVPALDDGGSIFFESAAIVQYLADKYADKGLAPALGTKERGEYYQWISCAMTELEPSLTTIILNTLILPEAQRDPAAIKKASERYKVVCPIFDERLKGREYIVGDRFSAADIVVGAVLALGTRLGQGLEYPHVQAYLKRVTSRPAAQRAFA</sequence>
<dbReference type="SFLD" id="SFLDG00358">
    <property type="entry name" value="Main_(cytGST)"/>
    <property type="match status" value="1"/>
</dbReference>
<accession>Q08XY9</accession>
<evidence type="ECO:0000313" key="7">
    <source>
        <dbReference type="Proteomes" id="UP000032702"/>
    </source>
</evidence>
<dbReference type="Pfam" id="PF02798">
    <property type="entry name" value="GST_N"/>
    <property type="match status" value="1"/>
</dbReference>
<dbReference type="Gene3D" id="3.40.30.10">
    <property type="entry name" value="Glutaredoxin"/>
    <property type="match status" value="1"/>
</dbReference>
<dbReference type="EMBL" id="AAMD01000085">
    <property type="protein sequence ID" value="EAU65355.1"/>
    <property type="molecule type" value="Genomic_DNA"/>
</dbReference>
<evidence type="ECO:0000313" key="5">
    <source>
        <dbReference type="EMBL" id="EAU65355.1"/>
    </source>
</evidence>
<dbReference type="CDD" id="cd03207">
    <property type="entry name" value="GST_C_8"/>
    <property type="match status" value="1"/>
</dbReference>
<dbReference type="EMBL" id="CP002271">
    <property type="protein sequence ID" value="ADO75532.1"/>
    <property type="molecule type" value="Genomic_DNA"/>
</dbReference>
<dbReference type="KEGG" id="sur:STAUR_7777"/>
<dbReference type="SFLD" id="SFLDS00019">
    <property type="entry name" value="Glutathione_Transferase_(cytos"/>
    <property type="match status" value="1"/>
</dbReference>
<feature type="domain" description="GST N-terminal" evidence="2">
    <location>
        <begin position="1"/>
        <end position="79"/>
    </location>
</feature>
<dbReference type="GO" id="GO:0016740">
    <property type="term" value="F:transferase activity"/>
    <property type="evidence" value="ECO:0007669"/>
    <property type="project" value="UniProtKB-KW"/>
</dbReference>
<dbReference type="InterPro" id="IPR004046">
    <property type="entry name" value="GST_C"/>
</dbReference>
<evidence type="ECO:0000259" key="2">
    <source>
        <dbReference type="PROSITE" id="PS50404"/>
    </source>
</evidence>
<keyword evidence="6" id="KW-1185">Reference proteome</keyword>
<dbReference type="InterPro" id="IPR004045">
    <property type="entry name" value="Glutathione_S-Trfase_N"/>
</dbReference>
<dbReference type="PROSITE" id="PS50404">
    <property type="entry name" value="GST_NTER"/>
    <property type="match status" value="1"/>
</dbReference>
<name>Q08XY9_STIAD</name>
<dbReference type="PATRIC" id="fig|378806.16.peg.4361"/>
<proteinExistence type="inferred from homology"/>
<comment type="similarity">
    <text evidence="1">Belongs to the GST superfamily.</text>
</comment>
<dbReference type="SUPFAM" id="SSF47616">
    <property type="entry name" value="GST C-terminal domain-like"/>
    <property type="match status" value="1"/>
</dbReference>